<dbReference type="GO" id="GO:0015934">
    <property type="term" value="C:large ribosomal subunit"/>
    <property type="evidence" value="ECO:0007669"/>
    <property type="project" value="InterPro"/>
</dbReference>
<evidence type="ECO:0000256" key="4">
    <source>
        <dbReference type="ARBA" id="ARBA00022884"/>
    </source>
</evidence>
<dbReference type="InterPro" id="IPR002363">
    <property type="entry name" value="Ribosomal_uL10_CS_bac"/>
</dbReference>
<dbReference type="Gene3D" id="3.30.70.1730">
    <property type="match status" value="1"/>
</dbReference>
<gene>
    <name evidence="8 9" type="primary">rplJ</name>
    <name evidence="9" type="ORF">Rifp1Sym_di00080</name>
</gene>
<dbReference type="PROSITE" id="PS01109">
    <property type="entry name" value="RIBOSOMAL_L10"/>
    <property type="match status" value="1"/>
</dbReference>
<dbReference type="Gene3D" id="6.10.250.2350">
    <property type="match status" value="1"/>
</dbReference>
<dbReference type="GO" id="GO:0070180">
    <property type="term" value="F:large ribosomal subunit rRNA binding"/>
    <property type="evidence" value="ECO:0007669"/>
    <property type="project" value="UniProtKB-UniRule"/>
</dbReference>
<dbReference type="EMBL" id="AFOC01000088">
    <property type="protein sequence ID" value="EGV50355.1"/>
    <property type="molecule type" value="Genomic_DNA"/>
</dbReference>
<evidence type="ECO:0000256" key="5">
    <source>
        <dbReference type="ARBA" id="ARBA00022980"/>
    </source>
</evidence>
<dbReference type="PANTHER" id="PTHR11560">
    <property type="entry name" value="39S RIBOSOMAL PROTEIN L10, MITOCHONDRIAL"/>
    <property type="match status" value="1"/>
</dbReference>
<dbReference type="SUPFAM" id="SSF160369">
    <property type="entry name" value="Ribosomal protein L10-like"/>
    <property type="match status" value="1"/>
</dbReference>
<comment type="similarity">
    <text evidence="2 8">Belongs to the universal ribosomal protein uL10 family.</text>
</comment>
<dbReference type="FunFam" id="3.30.70.1730:FF:000001">
    <property type="entry name" value="50S ribosomal protein L10"/>
    <property type="match status" value="1"/>
</dbReference>
<dbReference type="NCBIfam" id="NF000955">
    <property type="entry name" value="PRK00099.1-1"/>
    <property type="match status" value="1"/>
</dbReference>
<evidence type="ECO:0000256" key="8">
    <source>
        <dbReference type="HAMAP-Rule" id="MF_00362"/>
    </source>
</evidence>
<evidence type="ECO:0000256" key="1">
    <source>
        <dbReference type="ARBA" id="ARBA00002633"/>
    </source>
</evidence>
<comment type="subunit">
    <text evidence="8">Part of the ribosomal stalk of the 50S ribosomal subunit. The N-terminus interacts with L11 and the large rRNA to form the base of the stalk. The C-terminus forms an elongated spine to which L12 dimers bind in a sequential fashion forming a multimeric L10(L12)X complex.</text>
</comment>
<comment type="function">
    <text evidence="1 8">Forms part of the ribosomal stalk, playing a central role in the interaction of the ribosome with GTP-bound translation factors.</text>
</comment>
<reference evidence="9" key="1">
    <citation type="journal article" date="2011" name="ISME J.">
        <title>The endosymbionts of the deep-sea tubeworms Riftia pachyptila and Tevnia jerichonana share an identical physiology as revealed by proteogenomic analyses.</title>
        <authorList>
            <person name="Gardebrecht A."/>
            <person name="Markert S."/>
            <person name="Felbeck H."/>
            <person name="Thuermer A."/>
            <person name="Albrecht D."/>
            <person name="Wollherr A."/>
            <person name="Kabisch J."/>
            <person name="Lehmann R."/>
            <person name="Daniel R."/>
            <person name="Liesegang H."/>
            <person name="Hecker M."/>
            <person name="Sievert S.M."/>
            <person name="Schweder T."/>
        </authorList>
    </citation>
    <scope>NUCLEOTIDE SEQUENCE [LARGE SCALE GENOMIC DNA]</scope>
</reference>
<dbReference type="InterPro" id="IPR001790">
    <property type="entry name" value="Ribosomal_uL10"/>
</dbReference>
<evidence type="ECO:0000256" key="6">
    <source>
        <dbReference type="ARBA" id="ARBA00023274"/>
    </source>
</evidence>
<evidence type="ECO:0000256" key="2">
    <source>
        <dbReference type="ARBA" id="ARBA00008889"/>
    </source>
</evidence>
<comment type="caution">
    <text evidence="9">The sequence shown here is derived from an EMBL/GenBank/DDBJ whole genome shotgun (WGS) entry which is preliminary data.</text>
</comment>
<dbReference type="InterPro" id="IPR047865">
    <property type="entry name" value="Ribosomal_uL10_bac_type"/>
</dbReference>
<keyword evidence="5 8" id="KW-0689">Ribosomal protein</keyword>
<proteinExistence type="inferred from homology"/>
<evidence type="ECO:0000256" key="3">
    <source>
        <dbReference type="ARBA" id="ARBA00022730"/>
    </source>
</evidence>
<dbReference type="Pfam" id="PF00466">
    <property type="entry name" value="Ribosomal_L10"/>
    <property type="match status" value="1"/>
</dbReference>
<evidence type="ECO:0000313" key="10">
    <source>
        <dbReference type="Proteomes" id="UP000004491"/>
    </source>
</evidence>
<evidence type="ECO:0000313" key="9">
    <source>
        <dbReference type="EMBL" id="EGV50355.1"/>
    </source>
</evidence>
<name>G2DGA3_9GAMM</name>
<keyword evidence="10" id="KW-1185">Reference proteome</keyword>
<keyword evidence="4 8" id="KW-0694">RNA-binding</keyword>
<dbReference type="Proteomes" id="UP000004491">
    <property type="component" value="Unassembled WGS sequence"/>
</dbReference>
<keyword evidence="6 8" id="KW-0687">Ribonucleoprotein</keyword>
<protein>
    <recommendedName>
        <fullName evidence="7 8">Large ribosomal subunit protein uL10</fullName>
    </recommendedName>
</protein>
<organism evidence="9 10">
    <name type="scientific">endosymbiont of Riftia pachyptila</name>
    <name type="common">vent Ph05</name>
    <dbReference type="NCBI Taxonomy" id="1048808"/>
    <lineage>
        <taxon>Bacteria</taxon>
        <taxon>Pseudomonadati</taxon>
        <taxon>Pseudomonadota</taxon>
        <taxon>Gammaproteobacteria</taxon>
        <taxon>sulfur-oxidizing symbionts</taxon>
    </lineage>
</organism>
<dbReference type="GO" id="GO:0003735">
    <property type="term" value="F:structural constituent of ribosome"/>
    <property type="evidence" value="ECO:0007669"/>
    <property type="project" value="InterPro"/>
</dbReference>
<dbReference type="PATRIC" id="fig|1048808.3.peg.2682"/>
<sequence length="192" mass="20787">MCKQERLAAPSCQEVTTLALNLEQKKVIVAEVNDVANSALSAVAAEYRGLTVEEMTELRKQARDNGVYLRVVKNSLAKRAVEGTEFECMQEGLTGPLVLAFSQEDPGAAARVIKDFAKEHARLEVKLVSIGGQLLAASELETLAKMPTYDQAISMLMAVMKAPVEKLARTMKEVPGKLVRTVAAIKDAKEAA</sequence>
<dbReference type="CDD" id="cd05797">
    <property type="entry name" value="Ribosomal_L10"/>
    <property type="match status" value="1"/>
</dbReference>
<evidence type="ECO:0000256" key="7">
    <source>
        <dbReference type="ARBA" id="ARBA00035202"/>
    </source>
</evidence>
<dbReference type="InterPro" id="IPR043141">
    <property type="entry name" value="Ribosomal_uL10-like_sf"/>
</dbReference>
<dbReference type="AlphaFoldDB" id="G2DGA3"/>
<dbReference type="HAMAP" id="MF_00362">
    <property type="entry name" value="Ribosomal_uL10"/>
    <property type="match status" value="1"/>
</dbReference>
<keyword evidence="3 8" id="KW-0699">rRNA-binding</keyword>
<accession>G2DGA3</accession>
<dbReference type="InterPro" id="IPR022973">
    <property type="entry name" value="Ribosomal_uL10_bac"/>
</dbReference>
<dbReference type="GO" id="GO:0006412">
    <property type="term" value="P:translation"/>
    <property type="evidence" value="ECO:0007669"/>
    <property type="project" value="UniProtKB-UniRule"/>
</dbReference>